<dbReference type="OMA" id="FQYRGQP"/>
<dbReference type="InterPro" id="IPR008984">
    <property type="entry name" value="SMAD_FHA_dom_sf"/>
</dbReference>
<dbReference type="InterPro" id="IPR001346">
    <property type="entry name" value="Interferon_reg_fact_DNA-bd_dom"/>
</dbReference>
<keyword evidence="9" id="KW-1185">Reference proteome</keyword>
<dbReference type="GO" id="GO:0000978">
    <property type="term" value="F:RNA polymerase II cis-regulatory region sequence-specific DNA binding"/>
    <property type="evidence" value="ECO:0000318"/>
    <property type="project" value="GO_Central"/>
</dbReference>
<evidence type="ECO:0000256" key="1">
    <source>
        <dbReference type="ARBA" id="ARBA00004123"/>
    </source>
</evidence>
<dbReference type="RefSeq" id="XP_783602.2">
    <property type="nucleotide sequence ID" value="XM_778509.5"/>
</dbReference>
<dbReference type="InParanoid" id="A0A7M7RAS3"/>
<dbReference type="Pfam" id="PF00605">
    <property type="entry name" value="IRF"/>
    <property type="match status" value="1"/>
</dbReference>
<dbReference type="InterPro" id="IPR017855">
    <property type="entry name" value="SMAD-like_dom_sf"/>
</dbReference>
<dbReference type="KEGG" id="spu:578336"/>
<name>A0A7M7RAS3_STRPU</name>
<sequence>MMHSAKIGIVENQPPASQMHNGRQRLRPFLISLIDSGKVKGLQWLDKEKTLFKIPWKHAGKQDYDPQEDSKIFMLWSRNTGKYKEGIMEPEPAVWKTRLRTALNKLPDIEEIHEKTQLDIPEPYRVYKLHPKKTGGSNANNKAPHPVCHEYQPATGRQPRSTGGNIRGYHSTGSYPTGIECPDMPHPSYPSHYQSIYDYSYPNPMCDVGMGAYSLSPTGGSLSGFGYYPPHQQSVMTSSSNRHHPYHTPGHRLHHNSTGSSGSSVAELNEITEVINEDLSTGNMNDHQAHHYTNMDNMDVDIQTRMKMESNAAMHQYINNNDPSQMNYHDPTSVTSSGMTVPYNSVSNRAQVPQRCSARSDYDQQASPPTAINAITIASNILSGEGEGLEACTAASVGMHAHSRRSIKDEDSHCLPSEHEMSIQMYYRSTNVGLHHVQADGGCMVYFREPNDAEIRRNMQLIQMPDIKDIPETEVKGKPREYIGKILDCCDKGLSLTCRDGCIYVKRHCRSVLFWSTSEDGTRCEKLERDVETKIFDLDRFRQHLRQYYEGSIPSPVIPEINFSIAQKLCDAFELKACFISFVVRPLRAVEELRTLNNDARSLPHSSHSGLLKFSGPEMHNDVFATTSVSPLLAQAAAGLGPWGDMSPYAASCPMVPQPALTQVQH</sequence>
<dbReference type="Pfam" id="PF10401">
    <property type="entry name" value="IRF-3"/>
    <property type="match status" value="1"/>
</dbReference>
<accession>A0A7M7RAS3</accession>
<dbReference type="InterPro" id="IPR036390">
    <property type="entry name" value="WH_DNA-bd_sf"/>
</dbReference>
<dbReference type="OrthoDB" id="6538197at2759"/>
<dbReference type="PANTHER" id="PTHR11949:SF53">
    <property type="entry name" value="IRF TRYPTOPHAN PENTAD REPEAT DOMAIN-CONTAINING PROTEIN"/>
    <property type="match status" value="1"/>
</dbReference>
<evidence type="ECO:0000313" key="9">
    <source>
        <dbReference type="Proteomes" id="UP000007110"/>
    </source>
</evidence>
<dbReference type="InterPro" id="IPR019471">
    <property type="entry name" value="Interferon_reg_factor-3"/>
</dbReference>
<dbReference type="GeneID" id="578336"/>
<dbReference type="PROSITE" id="PS51507">
    <property type="entry name" value="IRF_2"/>
    <property type="match status" value="1"/>
</dbReference>
<dbReference type="Gene3D" id="1.10.10.10">
    <property type="entry name" value="Winged helix-like DNA-binding domain superfamily/Winged helix DNA-binding domain"/>
    <property type="match status" value="1"/>
</dbReference>
<evidence type="ECO:0000256" key="4">
    <source>
        <dbReference type="ARBA" id="ARBA00023159"/>
    </source>
</evidence>
<dbReference type="SMART" id="SM00348">
    <property type="entry name" value="IRF"/>
    <property type="match status" value="1"/>
</dbReference>
<dbReference type="GO" id="GO:0045944">
    <property type="term" value="P:positive regulation of transcription by RNA polymerase II"/>
    <property type="evidence" value="ECO:0007669"/>
    <property type="project" value="UniProtKB-ARBA"/>
</dbReference>
<dbReference type="GO" id="GO:0006357">
    <property type="term" value="P:regulation of transcription by RNA polymerase II"/>
    <property type="evidence" value="ECO:0000318"/>
    <property type="project" value="GO_Central"/>
</dbReference>
<reference evidence="8" key="2">
    <citation type="submission" date="2021-01" db="UniProtKB">
        <authorList>
            <consortium name="EnsemblMetazoa"/>
        </authorList>
    </citation>
    <scope>IDENTIFICATION</scope>
</reference>
<dbReference type="FunCoup" id="A0A7M7RAS3">
    <property type="interactions" value="712"/>
</dbReference>
<dbReference type="Gene3D" id="2.60.200.10">
    <property type="match status" value="1"/>
</dbReference>
<dbReference type="Proteomes" id="UP000007110">
    <property type="component" value="Unassembled WGS sequence"/>
</dbReference>
<proteinExistence type="predicted"/>
<dbReference type="CDD" id="cd00103">
    <property type="entry name" value="IRF"/>
    <property type="match status" value="1"/>
</dbReference>
<evidence type="ECO:0000256" key="5">
    <source>
        <dbReference type="ARBA" id="ARBA00023163"/>
    </source>
</evidence>
<keyword evidence="3" id="KW-0238">DNA-binding</keyword>
<feature type="domain" description="IRF tryptophan pentad repeat" evidence="7">
    <location>
        <begin position="23"/>
        <end position="131"/>
    </location>
</feature>
<dbReference type="GO" id="GO:0000981">
    <property type="term" value="F:DNA-binding transcription factor activity, RNA polymerase II-specific"/>
    <property type="evidence" value="ECO:0000318"/>
    <property type="project" value="GO_Central"/>
</dbReference>
<dbReference type="SMART" id="SM01243">
    <property type="entry name" value="IRF-3"/>
    <property type="match status" value="1"/>
</dbReference>
<dbReference type="InterPro" id="IPR036388">
    <property type="entry name" value="WH-like_DNA-bd_sf"/>
</dbReference>
<keyword evidence="6" id="KW-0539">Nucleus</keyword>
<comment type="subcellular location">
    <subcellularLocation>
        <location evidence="1">Nucleus</location>
    </subcellularLocation>
</comment>
<evidence type="ECO:0000256" key="2">
    <source>
        <dbReference type="ARBA" id="ARBA00023015"/>
    </source>
</evidence>
<dbReference type="FunFam" id="1.10.10.10:FF:000041">
    <property type="entry name" value="Interferon regulatory factor 4"/>
    <property type="match status" value="1"/>
</dbReference>
<dbReference type="SUPFAM" id="SSF49879">
    <property type="entry name" value="SMAD/FHA domain"/>
    <property type="match status" value="1"/>
</dbReference>
<dbReference type="EnsemblMetazoa" id="XM_778509">
    <property type="protein sequence ID" value="XP_783602"/>
    <property type="gene ID" value="LOC578336"/>
</dbReference>
<dbReference type="GO" id="GO:0005634">
    <property type="term" value="C:nucleus"/>
    <property type="evidence" value="ECO:0000318"/>
    <property type="project" value="GO_Central"/>
</dbReference>
<reference evidence="9" key="1">
    <citation type="submission" date="2015-02" db="EMBL/GenBank/DDBJ databases">
        <title>Genome sequencing for Strongylocentrotus purpuratus.</title>
        <authorList>
            <person name="Murali S."/>
            <person name="Liu Y."/>
            <person name="Vee V."/>
            <person name="English A."/>
            <person name="Wang M."/>
            <person name="Skinner E."/>
            <person name="Han Y."/>
            <person name="Muzny D.M."/>
            <person name="Worley K.C."/>
            <person name="Gibbs R.A."/>
        </authorList>
    </citation>
    <scope>NUCLEOTIDE SEQUENCE</scope>
</reference>
<dbReference type="FunFam" id="2.60.200.10:FF:000024">
    <property type="entry name" value="Interferon regulatory factor like protein"/>
    <property type="match status" value="1"/>
</dbReference>
<dbReference type="SUPFAM" id="SSF46785">
    <property type="entry name" value="Winged helix' DNA-binding domain"/>
    <property type="match status" value="1"/>
</dbReference>
<protein>
    <recommendedName>
        <fullName evidence="7">IRF tryptophan pentad repeat domain-containing protein</fullName>
    </recommendedName>
</protein>
<dbReference type="PANTHER" id="PTHR11949">
    <property type="entry name" value="INTERFERON REGULATORY FACTOR"/>
    <property type="match status" value="1"/>
</dbReference>
<evidence type="ECO:0000259" key="7">
    <source>
        <dbReference type="PROSITE" id="PS51507"/>
    </source>
</evidence>
<evidence type="ECO:0000256" key="6">
    <source>
        <dbReference type="ARBA" id="ARBA00023242"/>
    </source>
</evidence>
<dbReference type="PRINTS" id="PR00267">
    <property type="entry name" value="INTFRNREGFCT"/>
</dbReference>
<keyword evidence="5" id="KW-0804">Transcription</keyword>
<evidence type="ECO:0000256" key="3">
    <source>
        <dbReference type="ARBA" id="ARBA00023125"/>
    </source>
</evidence>
<keyword evidence="4" id="KW-0010">Activator</keyword>
<dbReference type="AlphaFoldDB" id="A0A7M7RAS3"/>
<dbReference type="GO" id="GO:0002376">
    <property type="term" value="P:immune system process"/>
    <property type="evidence" value="ECO:0000318"/>
    <property type="project" value="GO_Central"/>
</dbReference>
<evidence type="ECO:0000313" key="8">
    <source>
        <dbReference type="EnsemblMetazoa" id="XP_783602"/>
    </source>
</evidence>
<organism evidence="8 9">
    <name type="scientific">Strongylocentrotus purpuratus</name>
    <name type="common">Purple sea urchin</name>
    <dbReference type="NCBI Taxonomy" id="7668"/>
    <lineage>
        <taxon>Eukaryota</taxon>
        <taxon>Metazoa</taxon>
        <taxon>Echinodermata</taxon>
        <taxon>Eleutherozoa</taxon>
        <taxon>Echinozoa</taxon>
        <taxon>Echinoidea</taxon>
        <taxon>Euechinoidea</taxon>
        <taxon>Echinacea</taxon>
        <taxon>Camarodonta</taxon>
        <taxon>Echinidea</taxon>
        <taxon>Strongylocentrotidae</taxon>
        <taxon>Strongylocentrotus</taxon>
    </lineage>
</organism>
<keyword evidence="2" id="KW-0805">Transcription regulation</keyword>